<feature type="domain" description="HAMP" evidence="13">
    <location>
        <begin position="207"/>
        <end position="258"/>
    </location>
</feature>
<evidence type="ECO:0000259" key="12">
    <source>
        <dbReference type="PROSITE" id="PS50109"/>
    </source>
</evidence>
<evidence type="ECO:0000256" key="1">
    <source>
        <dbReference type="ARBA" id="ARBA00000085"/>
    </source>
</evidence>
<dbReference type="Proteomes" id="UP000554054">
    <property type="component" value="Unassembled WGS sequence"/>
</dbReference>
<keyword evidence="15" id="KW-1185">Reference proteome</keyword>
<dbReference type="Gene3D" id="6.10.340.10">
    <property type="match status" value="1"/>
</dbReference>
<evidence type="ECO:0000256" key="6">
    <source>
        <dbReference type="ARBA" id="ARBA00022692"/>
    </source>
</evidence>
<dbReference type="EC" id="2.7.13.3" evidence="3"/>
<evidence type="ECO:0000256" key="9">
    <source>
        <dbReference type="ARBA" id="ARBA00023012"/>
    </source>
</evidence>
<keyword evidence="9" id="KW-0902">Two-component regulatory system</keyword>
<dbReference type="Gene3D" id="1.10.287.130">
    <property type="match status" value="1"/>
</dbReference>
<comment type="catalytic activity">
    <reaction evidence="1">
        <text>ATP + protein L-histidine = ADP + protein N-phospho-L-histidine.</text>
        <dbReference type="EC" id="2.7.13.3"/>
    </reaction>
</comment>
<comment type="caution">
    <text evidence="14">The sequence shown here is derived from an EMBL/GenBank/DDBJ whole genome shotgun (WGS) entry which is preliminary data.</text>
</comment>
<dbReference type="InterPro" id="IPR003661">
    <property type="entry name" value="HisK_dim/P_dom"/>
</dbReference>
<gene>
    <name evidence="14" type="ORF">BJY20_002783</name>
</gene>
<proteinExistence type="predicted"/>
<name>A0A852W159_9MICO</name>
<dbReference type="SMART" id="SM00304">
    <property type="entry name" value="HAMP"/>
    <property type="match status" value="1"/>
</dbReference>
<dbReference type="SMART" id="SM00388">
    <property type="entry name" value="HisKA"/>
    <property type="match status" value="1"/>
</dbReference>
<evidence type="ECO:0000256" key="7">
    <source>
        <dbReference type="ARBA" id="ARBA00022777"/>
    </source>
</evidence>
<dbReference type="SUPFAM" id="SSF55874">
    <property type="entry name" value="ATPase domain of HSP90 chaperone/DNA topoisomerase II/histidine kinase"/>
    <property type="match status" value="1"/>
</dbReference>
<dbReference type="EMBL" id="JACCAE010000001">
    <property type="protein sequence ID" value="NYF99391.1"/>
    <property type="molecule type" value="Genomic_DNA"/>
</dbReference>
<dbReference type="FunFam" id="1.10.287.130:FF:000001">
    <property type="entry name" value="Two-component sensor histidine kinase"/>
    <property type="match status" value="1"/>
</dbReference>
<comment type="subcellular location">
    <subcellularLocation>
        <location evidence="2">Cell membrane</location>
    </subcellularLocation>
</comment>
<dbReference type="InterPro" id="IPR003594">
    <property type="entry name" value="HATPase_dom"/>
</dbReference>
<dbReference type="PANTHER" id="PTHR45436:SF5">
    <property type="entry name" value="SENSOR HISTIDINE KINASE TRCS"/>
    <property type="match status" value="1"/>
</dbReference>
<dbReference type="InterPro" id="IPR005467">
    <property type="entry name" value="His_kinase_dom"/>
</dbReference>
<organism evidence="14 15">
    <name type="scientific">Janibacter cremeus</name>
    <dbReference type="NCBI Taxonomy" id="1285192"/>
    <lineage>
        <taxon>Bacteria</taxon>
        <taxon>Bacillati</taxon>
        <taxon>Actinomycetota</taxon>
        <taxon>Actinomycetes</taxon>
        <taxon>Micrococcales</taxon>
        <taxon>Intrasporangiaceae</taxon>
        <taxon>Janibacter</taxon>
    </lineage>
</organism>
<dbReference type="InterPro" id="IPR036097">
    <property type="entry name" value="HisK_dim/P_sf"/>
</dbReference>
<accession>A0A852W159</accession>
<keyword evidence="8 11" id="KW-1133">Transmembrane helix</keyword>
<dbReference type="RefSeq" id="WP_185992089.1">
    <property type="nucleotide sequence ID" value="NZ_JACCAE010000001.1"/>
</dbReference>
<evidence type="ECO:0000256" key="5">
    <source>
        <dbReference type="ARBA" id="ARBA00022679"/>
    </source>
</evidence>
<dbReference type="InterPro" id="IPR036890">
    <property type="entry name" value="HATPase_C_sf"/>
</dbReference>
<keyword evidence="5" id="KW-0808">Transferase</keyword>
<feature type="transmembrane region" description="Helical" evidence="11">
    <location>
        <begin position="20"/>
        <end position="39"/>
    </location>
</feature>
<evidence type="ECO:0000313" key="15">
    <source>
        <dbReference type="Proteomes" id="UP000554054"/>
    </source>
</evidence>
<evidence type="ECO:0000256" key="8">
    <source>
        <dbReference type="ARBA" id="ARBA00022989"/>
    </source>
</evidence>
<dbReference type="Gene3D" id="3.30.565.10">
    <property type="entry name" value="Histidine kinase-like ATPase, C-terminal domain"/>
    <property type="match status" value="1"/>
</dbReference>
<dbReference type="PANTHER" id="PTHR45436">
    <property type="entry name" value="SENSOR HISTIDINE KINASE YKOH"/>
    <property type="match status" value="1"/>
</dbReference>
<dbReference type="InterPro" id="IPR050428">
    <property type="entry name" value="TCS_sensor_his_kinase"/>
</dbReference>
<dbReference type="Pfam" id="PF00512">
    <property type="entry name" value="HisKA"/>
    <property type="match status" value="1"/>
</dbReference>
<dbReference type="SUPFAM" id="SSF158472">
    <property type="entry name" value="HAMP domain-like"/>
    <property type="match status" value="1"/>
</dbReference>
<dbReference type="CDD" id="cd00082">
    <property type="entry name" value="HisKA"/>
    <property type="match status" value="1"/>
</dbReference>
<evidence type="ECO:0000259" key="13">
    <source>
        <dbReference type="PROSITE" id="PS50885"/>
    </source>
</evidence>
<evidence type="ECO:0000256" key="3">
    <source>
        <dbReference type="ARBA" id="ARBA00012438"/>
    </source>
</evidence>
<dbReference type="Pfam" id="PF02518">
    <property type="entry name" value="HATPase_c"/>
    <property type="match status" value="1"/>
</dbReference>
<dbReference type="SMART" id="SM00387">
    <property type="entry name" value="HATPase_c"/>
    <property type="match status" value="1"/>
</dbReference>
<keyword evidence="7 14" id="KW-0418">Kinase</keyword>
<feature type="transmembrane region" description="Helical" evidence="11">
    <location>
        <begin position="186"/>
        <end position="206"/>
    </location>
</feature>
<dbReference type="GO" id="GO:0000155">
    <property type="term" value="F:phosphorelay sensor kinase activity"/>
    <property type="evidence" value="ECO:0007669"/>
    <property type="project" value="InterPro"/>
</dbReference>
<dbReference type="InterPro" id="IPR004358">
    <property type="entry name" value="Sig_transdc_His_kin-like_C"/>
</dbReference>
<evidence type="ECO:0000256" key="10">
    <source>
        <dbReference type="ARBA" id="ARBA00023136"/>
    </source>
</evidence>
<dbReference type="InterPro" id="IPR003660">
    <property type="entry name" value="HAMP_dom"/>
</dbReference>
<dbReference type="PRINTS" id="PR00344">
    <property type="entry name" value="BCTRLSENSOR"/>
</dbReference>
<feature type="domain" description="Histidine kinase" evidence="12">
    <location>
        <begin position="266"/>
        <end position="481"/>
    </location>
</feature>
<evidence type="ECO:0000256" key="11">
    <source>
        <dbReference type="SAM" id="Phobius"/>
    </source>
</evidence>
<dbReference type="AlphaFoldDB" id="A0A852W159"/>
<reference evidence="14 15" key="1">
    <citation type="submission" date="2020-07" db="EMBL/GenBank/DDBJ databases">
        <title>Sequencing the genomes of 1000 actinobacteria strains.</title>
        <authorList>
            <person name="Klenk H.-P."/>
        </authorList>
    </citation>
    <scope>NUCLEOTIDE SEQUENCE [LARGE SCALE GENOMIC DNA]</scope>
    <source>
        <strain evidence="14 15">DSM 26154</strain>
    </source>
</reference>
<dbReference type="PROSITE" id="PS50885">
    <property type="entry name" value="HAMP"/>
    <property type="match status" value="1"/>
</dbReference>
<keyword evidence="6 11" id="KW-0812">Transmembrane</keyword>
<dbReference type="Pfam" id="PF00672">
    <property type="entry name" value="HAMP"/>
    <property type="match status" value="1"/>
</dbReference>
<dbReference type="CDD" id="cd06225">
    <property type="entry name" value="HAMP"/>
    <property type="match status" value="1"/>
</dbReference>
<evidence type="ECO:0000256" key="2">
    <source>
        <dbReference type="ARBA" id="ARBA00004236"/>
    </source>
</evidence>
<sequence length="496" mass="54099">MSAEVVPRRRRPRLSRETIVAWIVLILFVTLLSVVIVVHETLHLTVTERANADVTQEVQEFRAFSRDGVDPKTSRPFTSAERLLQSYLSRQQPGADEMLVGYVGTEGAVTISRGAEAPTAQEYDLTRDQELLEQTARSSSGIHETPAGEMRWARAIVDVADGEDAVFLVTSFTGPAMVEVDRSTRMLVIASVSALLFAGVVSWIVAGRLLRPVRLVHAAAEEITEQDLTRRIDVGHDDVSGLASTFNRMLDRLEEAFRTEQRFVDDAGHELRTPITVIRGHLELMDDDPASRAVTMRVVTQELDRMSRIVTDLIALAKADRPDFIRPVEGVDVSMLTVALEAKISALADRRWRVDLIAEGEARLDADRVTQAVLQLAQNAVQHTADGDAITLTSQFTDDPELGPCLAISITDTGPGVDAADRERIFQRFTHGEPLDGRRHSGAGLGLAIVSAIADGHDGGVRVGGVPGEGAVFTLLIPDEQDHSSQDDLAPSTSED</sequence>
<dbReference type="GO" id="GO:0005886">
    <property type="term" value="C:plasma membrane"/>
    <property type="evidence" value="ECO:0007669"/>
    <property type="project" value="UniProtKB-SubCell"/>
</dbReference>
<protein>
    <recommendedName>
        <fullName evidence="3">histidine kinase</fullName>
        <ecNumber evidence="3">2.7.13.3</ecNumber>
    </recommendedName>
</protein>
<keyword evidence="4" id="KW-0597">Phosphoprotein</keyword>
<evidence type="ECO:0000313" key="14">
    <source>
        <dbReference type="EMBL" id="NYF99391.1"/>
    </source>
</evidence>
<dbReference type="PROSITE" id="PS50109">
    <property type="entry name" value="HIS_KIN"/>
    <property type="match status" value="1"/>
</dbReference>
<evidence type="ECO:0000256" key="4">
    <source>
        <dbReference type="ARBA" id="ARBA00022553"/>
    </source>
</evidence>
<dbReference type="SUPFAM" id="SSF47384">
    <property type="entry name" value="Homodimeric domain of signal transducing histidine kinase"/>
    <property type="match status" value="1"/>
</dbReference>
<keyword evidence="10 11" id="KW-0472">Membrane</keyword>